<proteinExistence type="predicted"/>
<dbReference type="Proteomes" id="UP000324222">
    <property type="component" value="Unassembled WGS sequence"/>
</dbReference>
<dbReference type="PANTHER" id="PTHR39490">
    <property type="entry name" value="ARRESTIN DOMAIN-CONTAINING PROTEIN D"/>
    <property type="match status" value="1"/>
</dbReference>
<dbReference type="GO" id="GO:0022857">
    <property type="term" value="F:transmembrane transporter activity"/>
    <property type="evidence" value="ECO:0007669"/>
    <property type="project" value="InterPro"/>
</dbReference>
<dbReference type="Pfam" id="PF13520">
    <property type="entry name" value="AA_permease_2"/>
    <property type="match status" value="1"/>
</dbReference>
<evidence type="ECO:0000256" key="6">
    <source>
        <dbReference type="ARBA" id="ARBA00022989"/>
    </source>
</evidence>
<keyword evidence="6 9" id="KW-1133">Transmembrane helix</keyword>
<organism evidence="11 12">
    <name type="scientific">Portunus trituberculatus</name>
    <name type="common">Swimming crab</name>
    <name type="synonym">Neptunus trituberculatus</name>
    <dbReference type="NCBI Taxonomy" id="210409"/>
    <lineage>
        <taxon>Eukaryota</taxon>
        <taxon>Metazoa</taxon>
        <taxon>Ecdysozoa</taxon>
        <taxon>Arthropoda</taxon>
        <taxon>Crustacea</taxon>
        <taxon>Multicrustacea</taxon>
        <taxon>Malacostraca</taxon>
        <taxon>Eumalacostraca</taxon>
        <taxon>Eucarida</taxon>
        <taxon>Decapoda</taxon>
        <taxon>Pleocyemata</taxon>
        <taxon>Brachyura</taxon>
        <taxon>Eubrachyura</taxon>
        <taxon>Portunoidea</taxon>
        <taxon>Portunidae</taxon>
        <taxon>Portuninae</taxon>
        <taxon>Portunus</taxon>
    </lineage>
</organism>
<dbReference type="EMBL" id="VSRR010000182">
    <property type="protein sequence ID" value="MPC11801.1"/>
    <property type="molecule type" value="Genomic_DNA"/>
</dbReference>
<dbReference type="Pfam" id="PF01363">
    <property type="entry name" value="FYVE"/>
    <property type="match status" value="1"/>
</dbReference>
<evidence type="ECO:0000256" key="2">
    <source>
        <dbReference type="ARBA" id="ARBA00022692"/>
    </source>
</evidence>
<evidence type="ECO:0000313" key="12">
    <source>
        <dbReference type="Proteomes" id="UP000324222"/>
    </source>
</evidence>
<dbReference type="InterPro" id="IPR011011">
    <property type="entry name" value="Znf_FYVE_PHD"/>
</dbReference>
<dbReference type="PROSITE" id="PS50178">
    <property type="entry name" value="ZF_FYVE"/>
    <property type="match status" value="1"/>
</dbReference>
<dbReference type="SUPFAM" id="SSF57903">
    <property type="entry name" value="FYVE/PHD zinc finger"/>
    <property type="match status" value="1"/>
</dbReference>
<dbReference type="InterPro" id="IPR002293">
    <property type="entry name" value="AA/rel_permease1"/>
</dbReference>
<protein>
    <submittedName>
        <fullName evidence="11">Zinc finger FYVE domain-containing protein 21</fullName>
    </submittedName>
</protein>
<accession>A0A5B7CSG1</accession>
<name>A0A5B7CSG1_PORTR</name>
<keyword evidence="12" id="KW-1185">Reference proteome</keyword>
<dbReference type="Gene3D" id="2.30.29.160">
    <property type="entry name" value="Zinc finger FYVE domain-containing protein 21, C-terminal"/>
    <property type="match status" value="1"/>
</dbReference>
<evidence type="ECO:0000256" key="4">
    <source>
        <dbReference type="ARBA" id="ARBA00022771"/>
    </source>
</evidence>
<evidence type="ECO:0000256" key="7">
    <source>
        <dbReference type="ARBA" id="ARBA00023136"/>
    </source>
</evidence>
<keyword evidence="2 9" id="KW-0812">Transmembrane</keyword>
<comment type="subcellular location">
    <subcellularLocation>
        <location evidence="1">Membrane</location>
        <topology evidence="1">Multi-pass membrane protein</topology>
    </subcellularLocation>
</comment>
<evidence type="ECO:0000256" key="8">
    <source>
        <dbReference type="PROSITE-ProRule" id="PRU00091"/>
    </source>
</evidence>
<feature type="transmembrane region" description="Helical" evidence="9">
    <location>
        <begin position="69"/>
        <end position="92"/>
    </location>
</feature>
<dbReference type="GO" id="GO:0016020">
    <property type="term" value="C:membrane"/>
    <property type="evidence" value="ECO:0007669"/>
    <property type="project" value="UniProtKB-SubCell"/>
</dbReference>
<evidence type="ECO:0000313" key="11">
    <source>
        <dbReference type="EMBL" id="MPC11801.1"/>
    </source>
</evidence>
<evidence type="ECO:0000259" key="10">
    <source>
        <dbReference type="PROSITE" id="PS50178"/>
    </source>
</evidence>
<feature type="domain" description="FYVE-type" evidence="10">
    <location>
        <begin position="162"/>
        <end position="222"/>
    </location>
</feature>
<keyword evidence="5" id="KW-0862">Zinc</keyword>
<dbReference type="GO" id="GO:0008270">
    <property type="term" value="F:zinc ion binding"/>
    <property type="evidence" value="ECO:0007669"/>
    <property type="project" value="UniProtKB-KW"/>
</dbReference>
<dbReference type="OrthoDB" id="10018316at2759"/>
<dbReference type="Gene3D" id="3.30.40.10">
    <property type="entry name" value="Zinc/RING finger domain, C3HC4 (zinc finger)"/>
    <property type="match status" value="1"/>
</dbReference>
<dbReference type="AlphaFoldDB" id="A0A5B7CSG1"/>
<sequence>MPLFVALSTFGSLNGLIFACSRLFFVGARDGHLPQVLGLINTKNYTPVPALIFQGITTLCMLTTSDTLILINLVSFSESVFVFMSIMALLWLRYKYPNKKRPIKRLGTVRSRPRHSQKSLNMAATSSPGKRLLRSKSGLRIVPMSECGRSPFELKEPEWIPDKQSPTCMDCKEKFDFLKRRHHCRRCGRVCCAACCDTRMELPRMCFLDPVRLCSSCANTTQKEKIFFSQDLKNLVTGAILCVGSDNPNLAHCRLSPDHRFLMLSGDPNSPDPPTCIPLHRLTSLQVERKNQDTAGGCLVSGLLVQYCLAGEEMQDITLEAPSDATTTAYAFLAALEKAVFMMQESRDVIGTGE</sequence>
<dbReference type="Gene3D" id="1.20.1740.10">
    <property type="entry name" value="Amino acid/polyamine transporter I"/>
    <property type="match status" value="1"/>
</dbReference>
<evidence type="ECO:0000256" key="1">
    <source>
        <dbReference type="ARBA" id="ARBA00004141"/>
    </source>
</evidence>
<dbReference type="Pfam" id="PF16696">
    <property type="entry name" value="ZFYVE21_C"/>
    <property type="match status" value="1"/>
</dbReference>
<reference evidence="11 12" key="1">
    <citation type="submission" date="2019-05" db="EMBL/GenBank/DDBJ databases">
        <title>Another draft genome of Portunus trituberculatus and its Hox gene families provides insights of decapod evolution.</title>
        <authorList>
            <person name="Jeong J.-H."/>
            <person name="Song I."/>
            <person name="Kim S."/>
            <person name="Choi T."/>
            <person name="Kim D."/>
            <person name="Ryu S."/>
            <person name="Kim W."/>
        </authorList>
    </citation>
    <scope>NUCLEOTIDE SEQUENCE [LARGE SCALE GENOMIC DNA]</scope>
    <source>
        <tissue evidence="11">Muscle</tissue>
    </source>
</reference>
<keyword evidence="3" id="KW-0479">Metal-binding</keyword>
<dbReference type="PANTHER" id="PTHR39490:SF8">
    <property type="entry name" value="ZINC FINGER FYVE DOMAIN-CONTAINING PROTEIN 21"/>
    <property type="match status" value="1"/>
</dbReference>
<evidence type="ECO:0000256" key="9">
    <source>
        <dbReference type="SAM" id="Phobius"/>
    </source>
</evidence>
<evidence type="ECO:0000256" key="3">
    <source>
        <dbReference type="ARBA" id="ARBA00022723"/>
    </source>
</evidence>
<gene>
    <name evidence="11" type="primary">Zfyve21</name>
    <name evidence="11" type="ORF">E2C01_004476</name>
</gene>
<dbReference type="InterPro" id="IPR000306">
    <property type="entry name" value="Znf_FYVE"/>
</dbReference>
<comment type="caution">
    <text evidence="11">The sequence shown here is derived from an EMBL/GenBank/DDBJ whole genome shotgun (WGS) entry which is preliminary data.</text>
</comment>
<dbReference type="SMART" id="SM00064">
    <property type="entry name" value="FYVE"/>
    <property type="match status" value="1"/>
</dbReference>
<keyword evidence="4 8" id="KW-0863">Zinc-finger</keyword>
<dbReference type="InterPro" id="IPR032031">
    <property type="entry name" value="ZFYVE21_C"/>
</dbReference>
<dbReference type="InterPro" id="IPR052113">
    <property type="entry name" value="FYVE-type_Zinc_Finger"/>
</dbReference>
<dbReference type="InterPro" id="IPR013083">
    <property type="entry name" value="Znf_RING/FYVE/PHD"/>
</dbReference>
<keyword evidence="7 9" id="KW-0472">Membrane</keyword>
<evidence type="ECO:0000256" key="5">
    <source>
        <dbReference type="ARBA" id="ARBA00022833"/>
    </source>
</evidence>
<dbReference type="InterPro" id="IPR017455">
    <property type="entry name" value="Znf_FYVE-rel"/>
</dbReference>
<dbReference type="InterPro" id="IPR038632">
    <property type="entry name" value="ZFYVE21_C_sf"/>
</dbReference>